<keyword evidence="4" id="KW-0175">Coiled coil</keyword>
<dbReference type="GO" id="GO:0003677">
    <property type="term" value="F:DNA binding"/>
    <property type="evidence" value="ECO:0007669"/>
    <property type="project" value="UniProtKB-UniRule"/>
</dbReference>
<dbReference type="PANTHER" id="PTHR10840:SF0">
    <property type="entry name" value="PROGRAMMED CELL DEATH PROTEIN 5"/>
    <property type="match status" value="1"/>
</dbReference>
<sequence length="111" mass="13488">MTDIEEIRRRKMLEMQQRAQQQAAEAEREEQLRRQFEIQKRQLLMKILTPEARSRLANIRLTRPEFVEQIELQLIQLAQAGQIRSKITDKQLKELLRRVSGKRRDIRIIRR</sequence>
<evidence type="ECO:0000256" key="4">
    <source>
        <dbReference type="SAM" id="Coils"/>
    </source>
</evidence>
<dbReference type="Gene3D" id="1.10.8.140">
    <property type="entry name" value="PDCD5-like"/>
    <property type="match status" value="1"/>
</dbReference>
<dbReference type="OrthoDB" id="7912at2157"/>
<proteinExistence type="inferred from homology"/>
<gene>
    <name evidence="5" type="ORF">DPC56_04610</name>
</gene>
<evidence type="ECO:0000313" key="5">
    <source>
        <dbReference type="EMBL" id="RAO79205.1"/>
    </source>
</evidence>
<dbReference type="RefSeq" id="WP_112093892.1">
    <property type="nucleotide sequence ID" value="NZ_QLOE01000004.1"/>
</dbReference>
<feature type="coiled-coil region" evidence="4">
    <location>
        <begin position="9"/>
        <end position="46"/>
    </location>
</feature>
<evidence type="ECO:0000256" key="3">
    <source>
        <dbReference type="HAMAP-Rule" id="MF_00026"/>
    </source>
</evidence>
<reference evidence="5 6" key="1">
    <citation type="submission" date="2018-06" db="EMBL/GenBank/DDBJ databases">
        <title>Draft genome sequence of hyperthermophilic methanogen Methanothermobacter tenebrarum sp. MCM-B 1447.</title>
        <authorList>
            <person name="Pore S.D."/>
            <person name="Dagar S."/>
            <person name="Dhakephalkar P.K."/>
        </authorList>
    </citation>
    <scope>NUCLEOTIDE SEQUENCE [LARGE SCALE GENOMIC DNA]</scope>
    <source>
        <strain evidence="5 6">MCM B 1447</strain>
    </source>
</reference>
<comment type="caution">
    <text evidence="5">The sequence shown here is derived from an EMBL/GenBank/DDBJ whole genome shotgun (WGS) entry which is preliminary data.</text>
</comment>
<comment type="similarity">
    <text evidence="1 3">Belongs to the PDCD5 family.</text>
</comment>
<keyword evidence="2 3" id="KW-0238">DNA-binding</keyword>
<dbReference type="InterPro" id="IPR036883">
    <property type="entry name" value="PDCD5-like_sf"/>
</dbReference>
<dbReference type="Proteomes" id="UP000249782">
    <property type="component" value="Unassembled WGS sequence"/>
</dbReference>
<accession>A0A328PH97</accession>
<protein>
    <recommendedName>
        <fullName evidence="3">DNA-binding protein DPC56_04610</fullName>
    </recommendedName>
</protein>
<evidence type="ECO:0000256" key="2">
    <source>
        <dbReference type="ARBA" id="ARBA00023125"/>
    </source>
</evidence>
<dbReference type="NCBIfam" id="NF003268">
    <property type="entry name" value="PRK04239.1"/>
    <property type="match status" value="1"/>
</dbReference>
<evidence type="ECO:0000313" key="6">
    <source>
        <dbReference type="Proteomes" id="UP000249782"/>
    </source>
</evidence>
<dbReference type="GO" id="GO:0005829">
    <property type="term" value="C:cytosol"/>
    <property type="evidence" value="ECO:0007669"/>
    <property type="project" value="TreeGrafter"/>
</dbReference>
<dbReference type="PIRSF" id="PIRSF015730">
    <property type="entry name" value="TFAR19"/>
    <property type="match status" value="1"/>
</dbReference>
<dbReference type="AlphaFoldDB" id="A0A328PH97"/>
<dbReference type="InterPro" id="IPR002836">
    <property type="entry name" value="PDCD5-like"/>
</dbReference>
<name>A0A328PH97_9EURY</name>
<organism evidence="5 6">
    <name type="scientific">Methanothermobacter tenebrarum</name>
    <dbReference type="NCBI Taxonomy" id="680118"/>
    <lineage>
        <taxon>Archaea</taxon>
        <taxon>Methanobacteriati</taxon>
        <taxon>Methanobacteriota</taxon>
        <taxon>Methanomada group</taxon>
        <taxon>Methanobacteria</taxon>
        <taxon>Methanobacteriales</taxon>
        <taxon>Methanobacteriaceae</taxon>
        <taxon>Methanothermobacter</taxon>
    </lineage>
</organism>
<dbReference type="EMBL" id="QLOE01000004">
    <property type="protein sequence ID" value="RAO79205.1"/>
    <property type="molecule type" value="Genomic_DNA"/>
</dbReference>
<dbReference type="SUPFAM" id="SSF46950">
    <property type="entry name" value="Double-stranded DNA-binding domain"/>
    <property type="match status" value="1"/>
</dbReference>
<dbReference type="HAMAP" id="MF_00026">
    <property type="entry name" value="dsDNA_bind"/>
    <property type="match status" value="1"/>
</dbReference>
<keyword evidence="6" id="KW-1185">Reference proteome</keyword>
<dbReference type="InterPro" id="IPR022889">
    <property type="entry name" value="DNA_bind_arc"/>
</dbReference>
<dbReference type="PANTHER" id="PTHR10840">
    <property type="entry name" value="PROGRAMMED CELL DEATH PROTEIN 5"/>
    <property type="match status" value="1"/>
</dbReference>
<dbReference type="Pfam" id="PF01984">
    <property type="entry name" value="dsDNA_bind"/>
    <property type="match status" value="1"/>
</dbReference>
<evidence type="ECO:0000256" key="1">
    <source>
        <dbReference type="ARBA" id="ARBA00010490"/>
    </source>
</evidence>